<dbReference type="GO" id="GO:0000287">
    <property type="term" value="F:magnesium ion binding"/>
    <property type="evidence" value="ECO:0007669"/>
    <property type="project" value="InterPro"/>
</dbReference>
<gene>
    <name evidence="5" type="primary">Aasdhppt</name>
    <name evidence="5" type="ORF">A0H81_03594</name>
</gene>
<dbReference type="InterPro" id="IPR050559">
    <property type="entry name" value="P-Pant_transferase_sf"/>
</dbReference>
<proteinExistence type="predicted"/>
<reference evidence="5 6" key="1">
    <citation type="submission" date="2016-03" db="EMBL/GenBank/DDBJ databases">
        <title>Whole genome sequencing of Grifola frondosa 9006-11.</title>
        <authorList>
            <person name="Min B."/>
            <person name="Park H."/>
            <person name="Kim J.-G."/>
            <person name="Cho H."/>
            <person name="Oh Y.-L."/>
            <person name="Kong W.-S."/>
            <person name="Choi I.-G."/>
        </authorList>
    </citation>
    <scope>NUCLEOTIDE SEQUENCE [LARGE SCALE GENOMIC DNA]</scope>
    <source>
        <strain evidence="5 6">9006-11</strain>
    </source>
</reference>
<dbReference type="OMA" id="WVFEESL"/>
<dbReference type="Pfam" id="PF22624">
    <property type="entry name" value="AASDHPPT_N"/>
    <property type="match status" value="1"/>
</dbReference>
<dbReference type="OrthoDB" id="26719at2759"/>
<dbReference type="PANTHER" id="PTHR12215:SF10">
    <property type="entry name" value="L-AMINOADIPATE-SEMIALDEHYDE DEHYDROGENASE-PHOSPHOPANTETHEINYL TRANSFERASE"/>
    <property type="match status" value="1"/>
</dbReference>
<dbReference type="InterPro" id="IPR055066">
    <property type="entry name" value="AASDHPPT_N"/>
</dbReference>
<dbReference type="EC" id="2.7.8.7" evidence="1"/>
<evidence type="ECO:0000313" key="6">
    <source>
        <dbReference type="Proteomes" id="UP000092993"/>
    </source>
</evidence>
<dbReference type="GO" id="GO:0019878">
    <property type="term" value="P:lysine biosynthetic process via aminoadipic acid"/>
    <property type="evidence" value="ECO:0007669"/>
    <property type="project" value="TreeGrafter"/>
</dbReference>
<evidence type="ECO:0000256" key="2">
    <source>
        <dbReference type="ARBA" id="ARBA00022679"/>
    </source>
</evidence>
<feature type="domain" description="4'-phosphopantetheinyl transferase" evidence="3">
    <location>
        <begin position="118"/>
        <end position="199"/>
    </location>
</feature>
<feature type="domain" description="4'-phosphopantetheinyl transferase N-terminal" evidence="4">
    <location>
        <begin position="21"/>
        <end position="103"/>
    </location>
</feature>
<dbReference type="Gene3D" id="3.90.470.20">
    <property type="entry name" value="4'-phosphopantetheinyl transferase domain"/>
    <property type="match status" value="1"/>
</dbReference>
<sequence length="278" mass="31324">MQVWAVTFDVSHVADLEDVYQRGLGILDPDSQHRLGRFYHRVDGFRGLIGKLLPRLLLRERGIAVSSMTFGLTQTGKPYVTTPGLNPSIGYNITHDSGMIAMAYASGDDLYPDPPAYRIGVDVMKLQLPKRDTFHGFVNTVGDQLTDLEREILISNAQPILELEALRRFYLIWTLKEAYTKALGLGLGFDFKRIEYDVPRDVVKIDGMVPRGWKFARFELQNECGGEQTETYVGVAAQYLGDEVQPQGECVVEHRLAGPWLKVFDAAQFIEKAILELK</sequence>
<dbReference type="Proteomes" id="UP000092993">
    <property type="component" value="Unassembled WGS sequence"/>
</dbReference>
<keyword evidence="2 5" id="KW-0808">Transferase</keyword>
<keyword evidence="6" id="KW-1185">Reference proteome</keyword>
<evidence type="ECO:0000313" key="5">
    <source>
        <dbReference type="EMBL" id="OBZ76787.1"/>
    </source>
</evidence>
<dbReference type="AlphaFoldDB" id="A0A1C7MJI4"/>
<dbReference type="EMBL" id="LUGG01000003">
    <property type="protein sequence ID" value="OBZ76787.1"/>
    <property type="molecule type" value="Genomic_DNA"/>
</dbReference>
<protein>
    <recommendedName>
        <fullName evidence="1">holo-[acyl-carrier-protein] synthase</fullName>
        <ecNumber evidence="1">2.7.8.7</ecNumber>
    </recommendedName>
</protein>
<dbReference type="STRING" id="5627.A0A1C7MJI4"/>
<name>A0A1C7MJI4_GRIFR</name>
<dbReference type="PANTHER" id="PTHR12215">
    <property type="entry name" value="PHOSPHOPANTETHEINE TRANSFERASE"/>
    <property type="match status" value="1"/>
</dbReference>
<dbReference type="GO" id="GO:0008897">
    <property type="term" value="F:holo-[acyl-carrier-protein] synthase activity"/>
    <property type="evidence" value="ECO:0007669"/>
    <property type="project" value="UniProtKB-EC"/>
</dbReference>
<dbReference type="SUPFAM" id="SSF56214">
    <property type="entry name" value="4'-phosphopantetheinyl transferase"/>
    <property type="match status" value="2"/>
</dbReference>
<dbReference type="Pfam" id="PF01648">
    <property type="entry name" value="ACPS"/>
    <property type="match status" value="1"/>
</dbReference>
<comment type="caution">
    <text evidence="5">The sequence shown here is derived from an EMBL/GenBank/DDBJ whole genome shotgun (WGS) entry which is preliminary data.</text>
</comment>
<dbReference type="GO" id="GO:0005829">
    <property type="term" value="C:cytosol"/>
    <property type="evidence" value="ECO:0007669"/>
    <property type="project" value="TreeGrafter"/>
</dbReference>
<dbReference type="InterPro" id="IPR037143">
    <property type="entry name" value="4-PPantetheinyl_Trfase_dom_sf"/>
</dbReference>
<evidence type="ECO:0000259" key="4">
    <source>
        <dbReference type="Pfam" id="PF22624"/>
    </source>
</evidence>
<dbReference type="InterPro" id="IPR008278">
    <property type="entry name" value="4-PPantetheinyl_Trfase_dom"/>
</dbReference>
<organism evidence="5 6">
    <name type="scientific">Grifola frondosa</name>
    <name type="common">Maitake</name>
    <name type="synonym">Polyporus frondosus</name>
    <dbReference type="NCBI Taxonomy" id="5627"/>
    <lineage>
        <taxon>Eukaryota</taxon>
        <taxon>Fungi</taxon>
        <taxon>Dikarya</taxon>
        <taxon>Basidiomycota</taxon>
        <taxon>Agaricomycotina</taxon>
        <taxon>Agaricomycetes</taxon>
        <taxon>Polyporales</taxon>
        <taxon>Grifolaceae</taxon>
        <taxon>Grifola</taxon>
    </lineage>
</organism>
<accession>A0A1C7MJI4</accession>
<evidence type="ECO:0000259" key="3">
    <source>
        <dbReference type="Pfam" id="PF01648"/>
    </source>
</evidence>
<evidence type="ECO:0000256" key="1">
    <source>
        <dbReference type="ARBA" id="ARBA00013172"/>
    </source>
</evidence>